<protein>
    <recommendedName>
        <fullName evidence="3">Nucleotidyltransferase family protein</fullName>
    </recommendedName>
</protein>
<accession>A0A4R5KW95</accession>
<organism evidence="1 2">
    <name type="scientific">Paenibacillus piri</name>
    <dbReference type="NCBI Taxonomy" id="2547395"/>
    <lineage>
        <taxon>Bacteria</taxon>
        <taxon>Bacillati</taxon>
        <taxon>Bacillota</taxon>
        <taxon>Bacilli</taxon>
        <taxon>Bacillales</taxon>
        <taxon>Paenibacillaceae</taxon>
        <taxon>Paenibacillus</taxon>
    </lineage>
</organism>
<comment type="caution">
    <text evidence="1">The sequence shown here is derived from an EMBL/GenBank/DDBJ whole genome shotgun (WGS) entry which is preliminary data.</text>
</comment>
<dbReference type="Pfam" id="PF14907">
    <property type="entry name" value="NTP_transf_5"/>
    <property type="match status" value="1"/>
</dbReference>
<dbReference type="RefSeq" id="WP_133224999.1">
    <property type="nucleotide sequence ID" value="NZ_SMRT01000001.1"/>
</dbReference>
<gene>
    <name evidence="1" type="ORF">E1757_01200</name>
</gene>
<dbReference type="EMBL" id="SMRT01000001">
    <property type="protein sequence ID" value="TDG00290.1"/>
    <property type="molecule type" value="Genomic_DNA"/>
</dbReference>
<dbReference type="OrthoDB" id="2659434at2"/>
<dbReference type="AlphaFoldDB" id="A0A4R5KW95"/>
<evidence type="ECO:0000313" key="2">
    <source>
        <dbReference type="Proteomes" id="UP000295636"/>
    </source>
</evidence>
<evidence type="ECO:0000313" key="1">
    <source>
        <dbReference type="EMBL" id="TDG00290.1"/>
    </source>
</evidence>
<dbReference type="InterPro" id="IPR039498">
    <property type="entry name" value="NTP_transf_5"/>
</dbReference>
<name>A0A4R5KW95_9BACL</name>
<dbReference type="Proteomes" id="UP000295636">
    <property type="component" value="Unassembled WGS sequence"/>
</dbReference>
<keyword evidence="2" id="KW-1185">Reference proteome</keyword>
<proteinExistence type="predicted"/>
<dbReference type="Gene3D" id="3.30.460.40">
    <property type="match status" value="1"/>
</dbReference>
<sequence length="319" mass="37665">MVIPLLQCLYNPEQPFPAAGWDYEAILRDIELFSIGSQMYHLLKASGRIEQVPEFFGSRLKARHARATYHNLFMKHKEQEMLALFERHGLEAIPLKGIRFAEAYFGHFAARVTSDIDLFVRADRLDEAIACLESHGYDYEITKDHHARLHKDGLMAELHWTLDKREWSNLHTEPFWSSAVPLGDFRYVKQLSPLHTFYFICLHGARHQMDSVRYLIDIVQILHAKGGSIDYKQLVEQTTVDKTSRRIQAVLSIVYRQFPHLQAIKPLPFDTLETHWDYEMVRSARMGAKTKQYYLYKLFFRHFIFDTWKHQMKSIRKAY</sequence>
<reference evidence="1 2" key="1">
    <citation type="submission" date="2019-03" db="EMBL/GenBank/DDBJ databases">
        <title>This is whole genome sequence of Paenibacillus sp MS74 strain.</title>
        <authorList>
            <person name="Trinh H.N."/>
        </authorList>
    </citation>
    <scope>NUCLEOTIDE SEQUENCE [LARGE SCALE GENOMIC DNA]</scope>
    <source>
        <strain evidence="1 2">MS74</strain>
    </source>
</reference>
<evidence type="ECO:0008006" key="3">
    <source>
        <dbReference type="Google" id="ProtNLM"/>
    </source>
</evidence>